<dbReference type="Gene3D" id="2.60.40.10">
    <property type="entry name" value="Immunoglobulins"/>
    <property type="match status" value="1"/>
</dbReference>
<accession>A0A6G1Q5X7</accession>
<keyword evidence="1" id="KW-0732">Signal</keyword>
<proteinExistence type="predicted"/>
<keyword evidence="3" id="KW-1185">Reference proteome</keyword>
<evidence type="ECO:0000313" key="2">
    <source>
        <dbReference type="EMBL" id="KAF3698040.1"/>
    </source>
</evidence>
<evidence type="ECO:0000313" key="3">
    <source>
        <dbReference type="Proteomes" id="UP000503349"/>
    </source>
</evidence>
<name>A0A6G1Q5X7_CHAAH</name>
<gene>
    <name evidence="2" type="ORF">EXN66_Car013721</name>
</gene>
<dbReference type="AlphaFoldDB" id="A0A6G1Q5X7"/>
<feature type="signal peptide" evidence="1">
    <location>
        <begin position="1"/>
        <end position="16"/>
    </location>
</feature>
<evidence type="ECO:0008006" key="4">
    <source>
        <dbReference type="Google" id="ProtNLM"/>
    </source>
</evidence>
<evidence type="ECO:0000256" key="1">
    <source>
        <dbReference type="SAM" id="SignalP"/>
    </source>
</evidence>
<dbReference type="InterPro" id="IPR036179">
    <property type="entry name" value="Ig-like_dom_sf"/>
</dbReference>
<protein>
    <recommendedName>
        <fullName evidence="4">Immunoglobulin V-set domain-containing protein</fullName>
    </recommendedName>
</protein>
<sequence length="224" mass="25007">MVWILLLVGLTSFVIGVEMSPTIYQPEENDNFTLHWDTKTRTDLSQASLDLFLQSKTLRVLYRMINGVEVPDSQHQQFAGRVQLERDALRVGQIRLHLSTVTAEDSGNYWCELAANYDTNKRRWGLTASEQFVLNVIQKSRGDIRDILSATGGRRHLGGSQQGDICTIVTVLISVGGAAALLGVLVSKILPCSKITDHDEIRQVLIKLLLNINIHSELDVNELV</sequence>
<organism evidence="2 3">
    <name type="scientific">Channa argus</name>
    <name type="common">Northern snakehead</name>
    <name type="synonym">Ophicephalus argus</name>
    <dbReference type="NCBI Taxonomy" id="215402"/>
    <lineage>
        <taxon>Eukaryota</taxon>
        <taxon>Metazoa</taxon>
        <taxon>Chordata</taxon>
        <taxon>Craniata</taxon>
        <taxon>Vertebrata</taxon>
        <taxon>Euteleostomi</taxon>
        <taxon>Actinopterygii</taxon>
        <taxon>Neopterygii</taxon>
        <taxon>Teleostei</taxon>
        <taxon>Neoteleostei</taxon>
        <taxon>Acanthomorphata</taxon>
        <taxon>Anabantaria</taxon>
        <taxon>Anabantiformes</taxon>
        <taxon>Channoidei</taxon>
        <taxon>Channidae</taxon>
        <taxon>Channa</taxon>
    </lineage>
</organism>
<dbReference type="EMBL" id="CM015724">
    <property type="protein sequence ID" value="KAF3698040.1"/>
    <property type="molecule type" value="Genomic_DNA"/>
</dbReference>
<dbReference type="Proteomes" id="UP000503349">
    <property type="component" value="Chromosome 13"/>
</dbReference>
<dbReference type="SUPFAM" id="SSF48726">
    <property type="entry name" value="Immunoglobulin"/>
    <property type="match status" value="1"/>
</dbReference>
<reference evidence="3" key="2">
    <citation type="submission" date="2019-02" db="EMBL/GenBank/DDBJ databases">
        <title>Opniocepnalus argus Var Kimnra genome.</title>
        <authorList>
            <person name="Zhou C."/>
            <person name="Xiao S."/>
        </authorList>
    </citation>
    <scope>NUCLEOTIDE SEQUENCE [LARGE SCALE GENOMIC DNA]</scope>
</reference>
<reference evidence="2 3" key="1">
    <citation type="submission" date="2019-02" db="EMBL/GenBank/DDBJ databases">
        <title>Opniocepnalus argus genome.</title>
        <authorList>
            <person name="Zhou C."/>
            <person name="Xiao S."/>
        </authorList>
    </citation>
    <scope>NUCLEOTIDE SEQUENCE [LARGE SCALE GENOMIC DNA]</scope>
    <source>
        <strain evidence="2">OARG1902GOOAL</strain>
        <tissue evidence="2">Muscle</tissue>
    </source>
</reference>
<dbReference type="InterPro" id="IPR013783">
    <property type="entry name" value="Ig-like_fold"/>
</dbReference>
<feature type="chain" id="PRO_5026282200" description="Immunoglobulin V-set domain-containing protein" evidence="1">
    <location>
        <begin position="17"/>
        <end position="224"/>
    </location>
</feature>